<dbReference type="OrthoDB" id="4338738at2759"/>
<organism evidence="1 2">
    <name type="scientific">Pseudogymnoascus destructans (strain ATCC MYA-4855 / 20631-21)</name>
    <name type="common">Bat white-nose syndrome fungus</name>
    <name type="synonym">Geomyces destructans</name>
    <dbReference type="NCBI Taxonomy" id="658429"/>
    <lineage>
        <taxon>Eukaryota</taxon>
        <taxon>Fungi</taxon>
        <taxon>Dikarya</taxon>
        <taxon>Ascomycota</taxon>
        <taxon>Pezizomycotina</taxon>
        <taxon>Leotiomycetes</taxon>
        <taxon>Thelebolales</taxon>
        <taxon>Thelebolaceae</taxon>
        <taxon>Pseudogymnoascus</taxon>
    </lineage>
</organism>
<dbReference type="AlphaFoldDB" id="L8G117"/>
<keyword evidence="2" id="KW-1185">Reference proteome</keyword>
<dbReference type="STRING" id="658429.L8G117"/>
<dbReference type="VEuPathDB" id="FungiDB:GMDG_01801"/>
<protein>
    <submittedName>
        <fullName evidence="1">Uncharacterized protein</fullName>
    </submittedName>
</protein>
<dbReference type="HOGENOM" id="CLU_155389_0_0_1"/>
<dbReference type="InParanoid" id="L8G117"/>
<evidence type="ECO:0000313" key="2">
    <source>
        <dbReference type="Proteomes" id="UP000011064"/>
    </source>
</evidence>
<name>L8G117_PSED2</name>
<dbReference type="Proteomes" id="UP000011064">
    <property type="component" value="Unassembled WGS sequence"/>
</dbReference>
<sequence>MALQLLRSALLEEPRRSRALAAVLALPDARHLEFRALDSSDPPNLVRMQNLEAAVGFIVGELVHGHVPTARPDTASLRGVSGWRDSSMRAAPTATSVAKARAARSVLLRSHRRPVRVVLRDVSLSPLPPLLFAVRN</sequence>
<accession>L8G117</accession>
<evidence type="ECO:0000313" key="1">
    <source>
        <dbReference type="EMBL" id="ELR05611.1"/>
    </source>
</evidence>
<proteinExistence type="predicted"/>
<reference evidence="2" key="1">
    <citation type="submission" date="2010-09" db="EMBL/GenBank/DDBJ databases">
        <title>The genome sequence of Geomyces destructans 20631-21.</title>
        <authorList>
            <consortium name="The Broad Institute Genome Sequencing Platform"/>
            <person name="Cuomo C.A."/>
            <person name="Blehert D.S."/>
            <person name="Lorch J.M."/>
            <person name="Young S.K."/>
            <person name="Zeng Q."/>
            <person name="Gargeya S."/>
            <person name="Fitzgerald M."/>
            <person name="Haas B."/>
            <person name="Abouelleil A."/>
            <person name="Alvarado L."/>
            <person name="Arachchi H.M."/>
            <person name="Berlin A."/>
            <person name="Brown A."/>
            <person name="Chapman S.B."/>
            <person name="Chen Z."/>
            <person name="Dunbar C."/>
            <person name="Freedman E."/>
            <person name="Gearin G."/>
            <person name="Gellesch M."/>
            <person name="Goldberg J."/>
            <person name="Griggs A."/>
            <person name="Gujja S."/>
            <person name="Heiman D."/>
            <person name="Howarth C."/>
            <person name="Larson L."/>
            <person name="Lui A."/>
            <person name="MacDonald P.J.P."/>
            <person name="Montmayeur A."/>
            <person name="Murphy C."/>
            <person name="Neiman D."/>
            <person name="Pearson M."/>
            <person name="Priest M."/>
            <person name="Roberts A."/>
            <person name="Saif S."/>
            <person name="Shea T."/>
            <person name="Shenoy N."/>
            <person name="Sisk P."/>
            <person name="Stolte C."/>
            <person name="Sykes S."/>
            <person name="Wortman J."/>
            <person name="Nusbaum C."/>
            <person name="Birren B."/>
        </authorList>
    </citation>
    <scope>NUCLEOTIDE SEQUENCE [LARGE SCALE GENOMIC DNA]</scope>
    <source>
        <strain evidence="2">ATCC MYA-4855 / 20631-21</strain>
    </source>
</reference>
<dbReference type="EMBL" id="GL573191">
    <property type="protein sequence ID" value="ELR05611.1"/>
    <property type="molecule type" value="Genomic_DNA"/>
</dbReference>
<gene>
    <name evidence="1" type="ORF">GMDG_01801</name>
</gene>